<dbReference type="Proteomes" id="UP000297890">
    <property type="component" value="Unassembled WGS sequence"/>
</dbReference>
<comment type="caution">
    <text evidence="1">The sequence shown here is derived from an EMBL/GenBank/DDBJ whole genome shotgun (WGS) entry which is preliminary data.</text>
</comment>
<sequence length="171" mass="19595">MTEMNQIADSYGSTGQASAHLFQFFENHPMPAWIKRSSGYMLRVNRAYQERYGIQQGDYRHDYMQWAVEDADGFRDTDFSVIQEGEPVFAIEHITHPVTSERKTVFVVKWPLEIEGVTAQGLEIQIGATGGFVVAETPYIEDLVPGEIGAEIFIKPDMRWDLRAPKHDRRN</sequence>
<evidence type="ECO:0000313" key="2">
    <source>
        <dbReference type="Proteomes" id="UP000297890"/>
    </source>
</evidence>
<evidence type="ECO:0008006" key="3">
    <source>
        <dbReference type="Google" id="ProtNLM"/>
    </source>
</evidence>
<dbReference type="SUPFAM" id="SSF55785">
    <property type="entry name" value="PYP-like sensor domain (PAS domain)"/>
    <property type="match status" value="1"/>
</dbReference>
<evidence type="ECO:0000313" key="1">
    <source>
        <dbReference type="EMBL" id="TFZ81596.1"/>
    </source>
</evidence>
<dbReference type="RefSeq" id="WP_205688921.1">
    <property type="nucleotide sequence ID" value="NZ_SRIO01000019.1"/>
</dbReference>
<name>A0A4Z0F5S4_9GAMM</name>
<protein>
    <recommendedName>
        <fullName evidence="3">PAS fold-4 domain-containing protein</fullName>
    </recommendedName>
</protein>
<keyword evidence="2" id="KW-1185">Reference proteome</keyword>
<dbReference type="Gene3D" id="3.30.450.20">
    <property type="entry name" value="PAS domain"/>
    <property type="match status" value="1"/>
</dbReference>
<accession>A0A4Z0F5S4</accession>
<gene>
    <name evidence="1" type="ORF">E4680_11890</name>
</gene>
<dbReference type="EMBL" id="SRIO01000019">
    <property type="protein sequence ID" value="TFZ81596.1"/>
    <property type="molecule type" value="Genomic_DNA"/>
</dbReference>
<proteinExistence type="predicted"/>
<organism evidence="1 2">
    <name type="scientific">Candidatus Macondimonas diazotrophica</name>
    <dbReference type="NCBI Taxonomy" id="2305248"/>
    <lineage>
        <taxon>Bacteria</taxon>
        <taxon>Pseudomonadati</taxon>
        <taxon>Pseudomonadota</taxon>
        <taxon>Gammaproteobacteria</taxon>
        <taxon>Chromatiales</taxon>
        <taxon>Ectothiorhodospiraceae</taxon>
        <taxon>Candidatus Macondimonas</taxon>
    </lineage>
</organism>
<reference evidence="1 2" key="1">
    <citation type="journal article" date="2019" name="ISME J.">
        <title>Candidatus Macondimonas diazotrophica, a novel gammaproteobacterial genus dominating crude-oil-contaminated coastal sediments.</title>
        <authorList>
            <person name="Karthikeyan S."/>
            <person name="Konstantinidis K."/>
        </authorList>
    </citation>
    <scope>NUCLEOTIDE SEQUENCE [LARGE SCALE GENOMIC DNA]</scope>
    <source>
        <strain evidence="1 2">KTK01</strain>
    </source>
</reference>
<dbReference type="InterPro" id="IPR035965">
    <property type="entry name" value="PAS-like_dom_sf"/>
</dbReference>
<dbReference type="AlphaFoldDB" id="A0A4Z0F5S4"/>